<name>A0A8J5XN68_DIALT</name>
<gene>
    <name evidence="3" type="ORF">KFE25_012335</name>
</gene>
<dbReference type="AlphaFoldDB" id="A0A8J5XN68"/>
<proteinExistence type="predicted"/>
<keyword evidence="4" id="KW-1185">Reference proteome</keyword>
<evidence type="ECO:0000256" key="1">
    <source>
        <dbReference type="SAM" id="Coils"/>
    </source>
</evidence>
<evidence type="ECO:0000256" key="2">
    <source>
        <dbReference type="SAM" id="MobiDB-lite"/>
    </source>
</evidence>
<dbReference type="OrthoDB" id="2194683at2759"/>
<reference evidence="3" key="1">
    <citation type="submission" date="2021-05" db="EMBL/GenBank/DDBJ databases">
        <title>The genome of the haptophyte Pavlova lutheri (Diacronema luteri, Pavlovales) - a model for lipid biosynthesis in eukaryotic algae.</title>
        <authorList>
            <person name="Hulatt C.J."/>
            <person name="Posewitz M.C."/>
        </authorList>
    </citation>
    <scope>NUCLEOTIDE SEQUENCE</scope>
    <source>
        <strain evidence="3">NIVA-4/92</strain>
    </source>
</reference>
<evidence type="ECO:0000313" key="3">
    <source>
        <dbReference type="EMBL" id="KAG8464972.1"/>
    </source>
</evidence>
<dbReference type="Proteomes" id="UP000751190">
    <property type="component" value="Unassembled WGS sequence"/>
</dbReference>
<comment type="caution">
    <text evidence="3">The sequence shown here is derived from an EMBL/GenBank/DDBJ whole genome shotgun (WGS) entry which is preliminary data.</text>
</comment>
<feature type="region of interest" description="Disordered" evidence="2">
    <location>
        <begin position="1"/>
        <end position="32"/>
    </location>
</feature>
<dbReference type="EMBL" id="JAGTXO010000011">
    <property type="protein sequence ID" value="KAG8464972.1"/>
    <property type="molecule type" value="Genomic_DNA"/>
</dbReference>
<organism evidence="3 4">
    <name type="scientific">Diacronema lutheri</name>
    <name type="common">Unicellular marine alga</name>
    <name type="synonym">Monochrysis lutheri</name>
    <dbReference type="NCBI Taxonomy" id="2081491"/>
    <lineage>
        <taxon>Eukaryota</taxon>
        <taxon>Haptista</taxon>
        <taxon>Haptophyta</taxon>
        <taxon>Pavlovophyceae</taxon>
        <taxon>Pavlovales</taxon>
        <taxon>Pavlovaceae</taxon>
        <taxon>Diacronema</taxon>
    </lineage>
</organism>
<feature type="compositionally biased region" description="Basic residues" evidence="2">
    <location>
        <begin position="8"/>
        <end position="18"/>
    </location>
</feature>
<evidence type="ECO:0000313" key="4">
    <source>
        <dbReference type="Proteomes" id="UP000751190"/>
    </source>
</evidence>
<accession>A0A8J5XN68</accession>
<keyword evidence="1" id="KW-0175">Coiled coil</keyword>
<protein>
    <submittedName>
        <fullName evidence="3">Uncharacterized protein</fullName>
    </submittedName>
</protein>
<sequence>MGRSSASHGKKPPRKLPRKQWQTDEAQASVDQAKVFRSKEKRVRKDERVVDTTVQLKRRLSAVESRVRALNKKLREIERLQKRAAEGLPLDEQQQQKLASLGGVLAEMEEVGLGV</sequence>
<feature type="coiled-coil region" evidence="1">
    <location>
        <begin position="53"/>
        <end position="80"/>
    </location>
</feature>